<evidence type="ECO:0000256" key="4">
    <source>
        <dbReference type="ARBA" id="ARBA00022801"/>
    </source>
</evidence>
<gene>
    <name evidence="8" type="ORF">RNJ44_02369</name>
</gene>
<dbReference type="InterPro" id="IPR050164">
    <property type="entry name" value="Peptidase_C19"/>
</dbReference>
<sequence>MLKKWLPSSKKKQNSNNGKSAPVTPIKDDLLRPANGRSNSTISKSVPNNNNNSNSNGIGNGPFRTSSNTNEYRKDSFGNIQSNNIKLGVVEPPVMELSKSNLSNNYAVLNSSEESLPHELQEHATNLDTEKNELIPYGDGSNKVFGYENFGNTCYCNSVLQCLYNLPEFRLNILAYPENPNNEGRKRKTEMLGLRPKYYTEEQFENRPGFESNRNQTFIRPSNSAVSVVPSVASNNAANNKPIFSLNSSDRSKSNLPTANNKVLSGQSTERLQQYPEHSKSQDNIIGVSQGVVNPSDDNLVKRVRSNERGNPNSILQGAESCSKEKVERIHTKKVIVGRNYPTTFAIEKSQQILENSIHLKSEHLSNEQRKKSALINGPIINIDHKIDESTEEHLYNGLKDIFECITEHSQLTGIVSPTAFIEMLKRENVLFSSMMHQDAHEFLNFLLNELSDYLDKCTNHDIKSLATNSDSKRRNSKTTKNFVNDLFQGTLTNRIKCLTCDNVTARDEPFLDFPIEVQDDEEIDIQSILQSFHQKEMLQGPNKFYCDECCGLQEAERVVGLKQLPKTLALHLKRFKYSEQQNSNIKLFNKIYYPLELNVCSTFNPSISKRYELAGIVVHMGGGPQHGHYISLCKHDKFGWLLFDDETIEAINESSVLQFTGDATTMSTAYVLFYKEIGETADKADYEKNINSLIEYDDWLRTKSPKIIKEEEDEDEEPSPNEVNIPNNVATSEPPIKIKPEIIVQSEPDKEKKSKSTRRKSRLFSFMRS</sequence>
<keyword evidence="5" id="KW-0788">Thiol protease</keyword>
<keyword evidence="4 5" id="KW-0378">Hydrolase</keyword>
<dbReference type="PANTHER" id="PTHR24006">
    <property type="entry name" value="UBIQUITIN CARBOXYL-TERMINAL HYDROLASE"/>
    <property type="match status" value="1"/>
</dbReference>
<comment type="similarity">
    <text evidence="2 5">Belongs to the peptidase C19 family.</text>
</comment>
<organism evidence="8 9">
    <name type="scientific">Nakaseomyces bracarensis</name>
    <dbReference type="NCBI Taxonomy" id="273131"/>
    <lineage>
        <taxon>Eukaryota</taxon>
        <taxon>Fungi</taxon>
        <taxon>Dikarya</taxon>
        <taxon>Ascomycota</taxon>
        <taxon>Saccharomycotina</taxon>
        <taxon>Saccharomycetes</taxon>
        <taxon>Saccharomycetales</taxon>
        <taxon>Saccharomycetaceae</taxon>
        <taxon>Nakaseomyces</taxon>
    </lineage>
</organism>
<dbReference type="SUPFAM" id="SSF54001">
    <property type="entry name" value="Cysteine proteinases"/>
    <property type="match status" value="1"/>
</dbReference>
<dbReference type="PROSITE" id="PS50235">
    <property type="entry name" value="USP_3"/>
    <property type="match status" value="1"/>
</dbReference>
<feature type="compositionally biased region" description="Polar residues" evidence="6">
    <location>
        <begin position="245"/>
        <end position="272"/>
    </location>
</feature>
<evidence type="ECO:0000256" key="6">
    <source>
        <dbReference type="SAM" id="MobiDB-lite"/>
    </source>
</evidence>
<dbReference type="PROSITE" id="PS00973">
    <property type="entry name" value="USP_2"/>
    <property type="match status" value="1"/>
</dbReference>
<dbReference type="InterPro" id="IPR001394">
    <property type="entry name" value="Peptidase_C19_UCH"/>
</dbReference>
<evidence type="ECO:0000256" key="2">
    <source>
        <dbReference type="ARBA" id="ARBA00009085"/>
    </source>
</evidence>
<feature type="region of interest" description="Disordered" evidence="6">
    <location>
        <begin position="1"/>
        <end position="76"/>
    </location>
</feature>
<comment type="caution">
    <text evidence="8">The sequence shown here is derived from an EMBL/GenBank/DDBJ whole genome shotgun (WGS) entry which is preliminary data.</text>
</comment>
<dbReference type="InterPro" id="IPR028889">
    <property type="entry name" value="USP"/>
</dbReference>
<feature type="compositionally biased region" description="Acidic residues" evidence="6">
    <location>
        <begin position="711"/>
        <end position="720"/>
    </location>
</feature>
<protein>
    <recommendedName>
        <fullName evidence="5">Ubiquitin carboxyl-terminal hydrolase</fullName>
        <ecNumber evidence="5">3.4.19.12</ecNumber>
    </recommendedName>
</protein>
<dbReference type="Proteomes" id="UP001623330">
    <property type="component" value="Unassembled WGS sequence"/>
</dbReference>
<feature type="compositionally biased region" description="Basic residues" evidence="6">
    <location>
        <begin position="1"/>
        <end position="13"/>
    </location>
</feature>
<dbReference type="Pfam" id="PF00443">
    <property type="entry name" value="UCH"/>
    <property type="match status" value="1"/>
</dbReference>
<dbReference type="EC" id="3.4.19.12" evidence="5"/>
<keyword evidence="3 5" id="KW-0645">Protease</keyword>
<evidence type="ECO:0000313" key="8">
    <source>
        <dbReference type="EMBL" id="KAL3229282.1"/>
    </source>
</evidence>
<feature type="domain" description="USP" evidence="7">
    <location>
        <begin position="145"/>
        <end position="678"/>
    </location>
</feature>
<keyword evidence="5" id="KW-0833">Ubl conjugation pathway</keyword>
<evidence type="ECO:0000259" key="7">
    <source>
        <dbReference type="PROSITE" id="PS50235"/>
    </source>
</evidence>
<comment type="catalytic activity">
    <reaction evidence="1 5">
        <text>Thiol-dependent hydrolysis of ester, thioester, amide, peptide and isopeptide bonds formed by the C-terminal Gly of ubiquitin (a 76-residue protein attached to proteins as an intracellular targeting signal).</text>
        <dbReference type="EC" id="3.4.19.12"/>
    </reaction>
</comment>
<keyword evidence="9" id="KW-1185">Reference proteome</keyword>
<reference evidence="8 9" key="1">
    <citation type="submission" date="2024-05" db="EMBL/GenBank/DDBJ databases">
        <title>Long read based assembly of the Candida bracarensis genome reveals expanded adhesin content.</title>
        <authorList>
            <person name="Marcet-Houben M."/>
            <person name="Ksiezopolska E."/>
            <person name="Gabaldon T."/>
        </authorList>
    </citation>
    <scope>NUCLEOTIDE SEQUENCE [LARGE SCALE GENOMIC DNA]</scope>
    <source>
        <strain evidence="8 9">CBM6</strain>
    </source>
</reference>
<feature type="region of interest" description="Disordered" evidence="6">
    <location>
        <begin position="239"/>
        <end position="282"/>
    </location>
</feature>
<evidence type="ECO:0000256" key="3">
    <source>
        <dbReference type="ARBA" id="ARBA00022670"/>
    </source>
</evidence>
<dbReference type="PANTHER" id="PTHR24006:SF733">
    <property type="entry name" value="RE52890P"/>
    <property type="match status" value="1"/>
</dbReference>
<name>A0ABR4NN84_9SACH</name>
<feature type="compositionally biased region" description="Polar residues" evidence="6">
    <location>
        <begin position="36"/>
        <end position="47"/>
    </location>
</feature>
<dbReference type="InterPro" id="IPR018200">
    <property type="entry name" value="USP_CS"/>
</dbReference>
<proteinExistence type="inferred from homology"/>
<feature type="region of interest" description="Disordered" evidence="6">
    <location>
        <begin position="711"/>
        <end position="770"/>
    </location>
</feature>
<dbReference type="Gene3D" id="3.90.70.10">
    <property type="entry name" value="Cysteine proteinases"/>
    <property type="match status" value="2"/>
</dbReference>
<dbReference type="InterPro" id="IPR038765">
    <property type="entry name" value="Papain-like_cys_pep_sf"/>
</dbReference>
<dbReference type="EMBL" id="JBEVYD010000012">
    <property type="protein sequence ID" value="KAL3229282.1"/>
    <property type="molecule type" value="Genomic_DNA"/>
</dbReference>
<feature type="compositionally biased region" description="Low complexity" evidence="6">
    <location>
        <begin position="48"/>
        <end position="57"/>
    </location>
</feature>
<evidence type="ECO:0000256" key="1">
    <source>
        <dbReference type="ARBA" id="ARBA00000707"/>
    </source>
</evidence>
<evidence type="ECO:0000256" key="5">
    <source>
        <dbReference type="RuleBase" id="RU366025"/>
    </source>
</evidence>
<feature type="compositionally biased region" description="Polar residues" evidence="6">
    <location>
        <begin position="722"/>
        <end position="732"/>
    </location>
</feature>
<evidence type="ECO:0000313" key="9">
    <source>
        <dbReference type="Proteomes" id="UP001623330"/>
    </source>
</evidence>
<dbReference type="PROSITE" id="PS00972">
    <property type="entry name" value="USP_1"/>
    <property type="match status" value="1"/>
</dbReference>
<accession>A0ABR4NN84</accession>